<feature type="domain" description="Major facilitator superfamily (MFS) profile" evidence="7">
    <location>
        <begin position="33"/>
        <end position="156"/>
    </location>
</feature>
<sequence length="156" mass="17116">MGSHQKTAAQQRAELAYKNRWKALWNNPKIMVIALFASFGGFEYGYQQGVLGQSFVMTRFGDNFPTVVESSSAKGWLTSILQLGGILGSLTAGIFGEVFSRKYTMLSACLWVVLGSYLYTGASYHKPEMLYAGRFFTGVGVGTFSGVGYSPSSRYH</sequence>
<comment type="caution">
    <text evidence="8">The sequence shown here is derived from an EMBL/GenBank/DDBJ whole genome shotgun (WGS) entry which is preliminary data.</text>
</comment>
<dbReference type="Pfam" id="PF00083">
    <property type="entry name" value="Sugar_tr"/>
    <property type="match status" value="1"/>
</dbReference>
<dbReference type="PROSITE" id="PS50850">
    <property type="entry name" value="MFS"/>
    <property type="match status" value="1"/>
</dbReference>
<keyword evidence="4 6" id="KW-1133">Transmembrane helix</keyword>
<reference evidence="8 9" key="1">
    <citation type="journal article" date="2017" name="G3 (Bethesda)">
        <title>First Draft Genome Sequence of the Pathogenic Fungus Lomentospora prolificans (Formerly Scedosporium prolificans).</title>
        <authorList>
            <person name="Luo R."/>
            <person name="Zimin A."/>
            <person name="Workman R."/>
            <person name="Fan Y."/>
            <person name="Pertea G."/>
            <person name="Grossman N."/>
            <person name="Wear M.P."/>
            <person name="Jia B."/>
            <person name="Miller H."/>
            <person name="Casadevall A."/>
            <person name="Timp W."/>
            <person name="Zhang S.X."/>
            <person name="Salzberg S.L."/>
        </authorList>
    </citation>
    <scope>NUCLEOTIDE SEQUENCE [LARGE SCALE GENOMIC DNA]</scope>
    <source>
        <strain evidence="8 9">JHH-5317</strain>
    </source>
</reference>
<dbReference type="STRING" id="41688.A0A2N3MYG1"/>
<organism evidence="8 9">
    <name type="scientific">Lomentospora prolificans</name>
    <dbReference type="NCBI Taxonomy" id="41688"/>
    <lineage>
        <taxon>Eukaryota</taxon>
        <taxon>Fungi</taxon>
        <taxon>Dikarya</taxon>
        <taxon>Ascomycota</taxon>
        <taxon>Pezizomycotina</taxon>
        <taxon>Sordariomycetes</taxon>
        <taxon>Hypocreomycetidae</taxon>
        <taxon>Microascales</taxon>
        <taxon>Microascaceae</taxon>
        <taxon>Lomentospora</taxon>
    </lineage>
</organism>
<protein>
    <recommendedName>
        <fullName evidence="7">Major facilitator superfamily (MFS) profile domain-containing protein</fullName>
    </recommendedName>
</protein>
<keyword evidence="5 6" id="KW-0472">Membrane</keyword>
<dbReference type="OrthoDB" id="8120565at2759"/>
<feature type="transmembrane region" description="Helical" evidence="6">
    <location>
        <begin position="30"/>
        <end position="47"/>
    </location>
</feature>
<evidence type="ECO:0000256" key="5">
    <source>
        <dbReference type="ARBA" id="ARBA00023136"/>
    </source>
</evidence>
<evidence type="ECO:0000256" key="2">
    <source>
        <dbReference type="ARBA" id="ARBA00010992"/>
    </source>
</evidence>
<feature type="transmembrane region" description="Helical" evidence="6">
    <location>
        <begin position="103"/>
        <end position="119"/>
    </location>
</feature>
<dbReference type="InParanoid" id="A0A2N3MYG1"/>
<dbReference type="InterPro" id="IPR020846">
    <property type="entry name" value="MFS_dom"/>
</dbReference>
<comment type="similarity">
    <text evidence="2">Belongs to the major facilitator superfamily. Sugar transporter (TC 2.A.1.1) family.</text>
</comment>
<dbReference type="InterPro" id="IPR036259">
    <property type="entry name" value="MFS_trans_sf"/>
</dbReference>
<gene>
    <name evidence="8" type="ORF">jhhlp_008573</name>
</gene>
<evidence type="ECO:0000256" key="6">
    <source>
        <dbReference type="SAM" id="Phobius"/>
    </source>
</evidence>
<dbReference type="EMBL" id="NLAX01001623">
    <property type="protein sequence ID" value="PKS05205.1"/>
    <property type="molecule type" value="Genomic_DNA"/>
</dbReference>
<feature type="transmembrane region" description="Helical" evidence="6">
    <location>
        <begin position="131"/>
        <end position="150"/>
    </location>
</feature>
<dbReference type="AlphaFoldDB" id="A0A2N3MYG1"/>
<evidence type="ECO:0000256" key="1">
    <source>
        <dbReference type="ARBA" id="ARBA00004141"/>
    </source>
</evidence>
<comment type="subcellular location">
    <subcellularLocation>
        <location evidence="1">Membrane</location>
        <topology evidence="1">Multi-pass membrane protein</topology>
    </subcellularLocation>
</comment>
<dbReference type="InterPro" id="IPR005828">
    <property type="entry name" value="MFS_sugar_transport-like"/>
</dbReference>
<dbReference type="VEuPathDB" id="FungiDB:jhhlp_008573"/>
<dbReference type="GO" id="GO:0005351">
    <property type="term" value="F:carbohydrate:proton symporter activity"/>
    <property type="evidence" value="ECO:0007669"/>
    <property type="project" value="TreeGrafter"/>
</dbReference>
<keyword evidence="3 6" id="KW-0812">Transmembrane</keyword>
<feature type="transmembrane region" description="Helical" evidence="6">
    <location>
        <begin position="76"/>
        <end position="96"/>
    </location>
</feature>
<name>A0A2N3MYG1_9PEZI</name>
<dbReference type="PANTHER" id="PTHR48022:SF67">
    <property type="entry name" value="QUINATE TRANSPORTER, PUTATIVE (AFU_ORTHOLOGUE AFUA_4G14670)-RELATED"/>
    <property type="match status" value="1"/>
</dbReference>
<evidence type="ECO:0000259" key="7">
    <source>
        <dbReference type="PROSITE" id="PS50850"/>
    </source>
</evidence>
<evidence type="ECO:0000256" key="4">
    <source>
        <dbReference type="ARBA" id="ARBA00022989"/>
    </source>
</evidence>
<dbReference type="InterPro" id="IPR050360">
    <property type="entry name" value="MFS_Sugar_Transporters"/>
</dbReference>
<proteinExistence type="inferred from homology"/>
<dbReference type="GO" id="GO:0016020">
    <property type="term" value="C:membrane"/>
    <property type="evidence" value="ECO:0007669"/>
    <property type="project" value="UniProtKB-SubCell"/>
</dbReference>
<evidence type="ECO:0000256" key="3">
    <source>
        <dbReference type="ARBA" id="ARBA00022692"/>
    </source>
</evidence>
<dbReference type="PANTHER" id="PTHR48022">
    <property type="entry name" value="PLASTIDIC GLUCOSE TRANSPORTER 4"/>
    <property type="match status" value="1"/>
</dbReference>
<keyword evidence="9" id="KW-1185">Reference proteome</keyword>
<evidence type="ECO:0000313" key="9">
    <source>
        <dbReference type="Proteomes" id="UP000233524"/>
    </source>
</evidence>
<evidence type="ECO:0000313" key="8">
    <source>
        <dbReference type="EMBL" id="PKS05205.1"/>
    </source>
</evidence>
<dbReference type="Gene3D" id="1.20.1250.20">
    <property type="entry name" value="MFS general substrate transporter like domains"/>
    <property type="match status" value="1"/>
</dbReference>
<dbReference type="Proteomes" id="UP000233524">
    <property type="component" value="Unassembled WGS sequence"/>
</dbReference>
<dbReference type="SUPFAM" id="SSF103473">
    <property type="entry name" value="MFS general substrate transporter"/>
    <property type="match status" value="1"/>
</dbReference>
<accession>A0A2N3MYG1</accession>